<reference evidence="2" key="1">
    <citation type="submission" date="2022-10" db="EMBL/GenBank/DDBJ databases">
        <title>The WGS of Solirubrobacter phytolaccae KCTC 29190.</title>
        <authorList>
            <person name="Jiang Z."/>
        </authorList>
    </citation>
    <scope>NUCLEOTIDE SEQUENCE</scope>
    <source>
        <strain evidence="2">KCTC 29190</strain>
    </source>
</reference>
<evidence type="ECO:0000313" key="3">
    <source>
        <dbReference type="Proteomes" id="UP001147653"/>
    </source>
</evidence>
<evidence type="ECO:0000313" key="2">
    <source>
        <dbReference type="EMBL" id="MDA0180689.1"/>
    </source>
</evidence>
<dbReference type="AlphaFoldDB" id="A0A9X3N6W2"/>
<feature type="transmembrane region" description="Helical" evidence="1">
    <location>
        <begin position="21"/>
        <end position="54"/>
    </location>
</feature>
<comment type="caution">
    <text evidence="2">The sequence shown here is derived from an EMBL/GenBank/DDBJ whole genome shotgun (WGS) entry which is preliminary data.</text>
</comment>
<keyword evidence="3" id="KW-1185">Reference proteome</keyword>
<dbReference type="Proteomes" id="UP001147653">
    <property type="component" value="Unassembled WGS sequence"/>
</dbReference>
<accession>A0A9X3N6W2</accession>
<name>A0A9X3N6W2_9ACTN</name>
<gene>
    <name evidence="2" type="ORF">OJ997_10330</name>
</gene>
<feature type="transmembrane region" description="Helical" evidence="1">
    <location>
        <begin position="66"/>
        <end position="89"/>
    </location>
</feature>
<evidence type="ECO:0008006" key="4">
    <source>
        <dbReference type="Google" id="ProtNLM"/>
    </source>
</evidence>
<keyword evidence="1" id="KW-0472">Membrane</keyword>
<evidence type="ECO:0000256" key="1">
    <source>
        <dbReference type="SAM" id="Phobius"/>
    </source>
</evidence>
<keyword evidence="1" id="KW-1133">Transmembrane helix</keyword>
<sequence length="91" mass="9243">MSTPPMRMQITTRAPLALPSLVVGIVAILLLFTFSALFGMLAGIGAAMMGGIAWSDTRSHGYQGHGFAVAGIILGACAVALGILGMVAINL</sequence>
<keyword evidence="1" id="KW-0812">Transmembrane</keyword>
<protein>
    <recommendedName>
        <fullName evidence="4">DUF4190 domain-containing protein</fullName>
    </recommendedName>
</protein>
<dbReference type="EMBL" id="JAPDDP010000015">
    <property type="protein sequence ID" value="MDA0180689.1"/>
    <property type="molecule type" value="Genomic_DNA"/>
</dbReference>
<proteinExistence type="predicted"/>
<organism evidence="2 3">
    <name type="scientific">Solirubrobacter phytolaccae</name>
    <dbReference type="NCBI Taxonomy" id="1404360"/>
    <lineage>
        <taxon>Bacteria</taxon>
        <taxon>Bacillati</taxon>
        <taxon>Actinomycetota</taxon>
        <taxon>Thermoleophilia</taxon>
        <taxon>Solirubrobacterales</taxon>
        <taxon>Solirubrobacteraceae</taxon>
        <taxon>Solirubrobacter</taxon>
    </lineage>
</organism>